<dbReference type="InterPro" id="IPR002925">
    <property type="entry name" value="Dienelactn_hydro"/>
</dbReference>
<dbReference type="KEGG" id="eri:EEI45_01190"/>
<dbReference type="RefSeq" id="WP_125163817.1">
    <property type="nucleotide sequence ID" value="NZ_CP034234.1"/>
</dbReference>
<gene>
    <name evidence="3" type="ORF">EEI45_01190</name>
</gene>
<keyword evidence="4" id="KW-1185">Reference proteome</keyword>
<proteinExistence type="predicted"/>
<dbReference type="InterPro" id="IPR029058">
    <property type="entry name" value="AB_hydrolase_fold"/>
</dbReference>
<dbReference type="Pfam" id="PF01738">
    <property type="entry name" value="DLH"/>
    <property type="match status" value="1"/>
</dbReference>
<dbReference type="AlphaFoldDB" id="A0A3S8RKZ3"/>
<feature type="domain" description="Dienelactone hydrolase" evidence="2">
    <location>
        <begin position="70"/>
        <end position="178"/>
    </location>
</feature>
<protein>
    <submittedName>
        <fullName evidence="3">Phospholipase</fullName>
    </submittedName>
</protein>
<dbReference type="Proteomes" id="UP000278804">
    <property type="component" value="Chromosome"/>
</dbReference>
<reference evidence="3 4" key="1">
    <citation type="journal article" date="2020" name="Int. J. Syst. Evol. Microbiol.">
        <title>Description of Erysipelothrix piscisicarius sp. nov., an emergent fish pathogen, and assessment of virulence using a tiger barb (Puntigrus tetrazona) infection model.</title>
        <authorList>
            <person name="Pomaranski E.K."/>
            <person name="Griffin M.J."/>
            <person name="Camus A.C."/>
            <person name="Armwood A.R."/>
            <person name="Shelley J."/>
            <person name="Waldbieser G.C."/>
            <person name="LaFrentz B.R."/>
            <person name="Garcia J.C."/>
            <person name="Yanong R."/>
            <person name="Soto E."/>
        </authorList>
    </citation>
    <scope>NUCLEOTIDE SEQUENCE [LARGE SCALE GENOMIC DNA]</scope>
    <source>
        <strain evidence="3 4">15TAL0474</strain>
    </source>
</reference>
<dbReference type="GO" id="GO:0016787">
    <property type="term" value="F:hydrolase activity"/>
    <property type="evidence" value="ECO:0007669"/>
    <property type="project" value="InterPro"/>
</dbReference>
<accession>A0A3S8RKZ3</accession>
<organism evidence="3 4">
    <name type="scientific">Erysipelothrix piscisicarius</name>
    <dbReference type="NCBI Taxonomy" id="2485784"/>
    <lineage>
        <taxon>Bacteria</taxon>
        <taxon>Bacillati</taxon>
        <taxon>Bacillota</taxon>
        <taxon>Erysipelotrichia</taxon>
        <taxon>Erysipelotrichales</taxon>
        <taxon>Erysipelotrichaceae</taxon>
        <taxon>Erysipelothrix</taxon>
    </lineage>
</organism>
<evidence type="ECO:0000313" key="4">
    <source>
        <dbReference type="Proteomes" id="UP000278804"/>
    </source>
</evidence>
<dbReference type="EMBL" id="CP034234">
    <property type="protein sequence ID" value="AZK43598.1"/>
    <property type="molecule type" value="Genomic_DNA"/>
</dbReference>
<dbReference type="Gene3D" id="3.40.50.1820">
    <property type="entry name" value="alpha/beta hydrolase"/>
    <property type="match status" value="1"/>
</dbReference>
<evidence type="ECO:0000259" key="2">
    <source>
        <dbReference type="Pfam" id="PF01738"/>
    </source>
</evidence>
<dbReference type="SUPFAM" id="SSF53474">
    <property type="entry name" value="alpha/beta-Hydrolases"/>
    <property type="match status" value="1"/>
</dbReference>
<evidence type="ECO:0000313" key="3">
    <source>
        <dbReference type="EMBL" id="AZK43598.1"/>
    </source>
</evidence>
<sequence length="197" mass="22711">MIHKMIPGTSERTIIGLHGTGGTEEDMFQIARYIDPEATYIGIRGNIVEDGMNRYFRRIDMKTFDLESLEQETTNLRNEILKLLKNYDRSLECVSVVGYSNGANITLNLLKMNFMLFKNALLFHPMHVQPAIPFPQNLPTRVLITSGEGDPYTDVQDIELMIEKLNASNIFTTHFHTHHGHQLIPEEIKQTRDFYEI</sequence>
<name>A0A3S8RKZ3_9FIRM</name>
<keyword evidence="1" id="KW-0175">Coiled coil</keyword>
<feature type="coiled-coil region" evidence="1">
    <location>
        <begin position="59"/>
        <end position="86"/>
    </location>
</feature>
<evidence type="ECO:0000256" key="1">
    <source>
        <dbReference type="SAM" id="Coils"/>
    </source>
</evidence>